<evidence type="ECO:0000313" key="3">
    <source>
        <dbReference type="EMBL" id="GHA83482.1"/>
    </source>
</evidence>
<evidence type="ECO:0000259" key="1">
    <source>
        <dbReference type="Pfam" id="PF14231"/>
    </source>
</evidence>
<keyword evidence="4" id="KW-1185">Reference proteome</keyword>
<dbReference type="Pfam" id="PF14232">
    <property type="entry name" value="DUF4334"/>
    <property type="match status" value="1"/>
</dbReference>
<feature type="domain" description="DUF4334" evidence="2">
    <location>
        <begin position="135"/>
        <end position="189"/>
    </location>
</feature>
<dbReference type="EMBL" id="BMYD01000003">
    <property type="protein sequence ID" value="GHA83482.1"/>
    <property type="molecule type" value="Genomic_DNA"/>
</dbReference>
<evidence type="ECO:0008006" key="5">
    <source>
        <dbReference type="Google" id="ProtNLM"/>
    </source>
</evidence>
<sequence>MLPQVQASEPRPPSEARAWLETARRTGTTSADAQARFGTLAPVAPAELHGRWHGIPLHCRHPLDGLLERFGWRGKAIAGGRAHALLFADGRGGEVALDVRRLPVGLAVRLRAHRWPGARVAFALVRASLVTHWPNARVRSAEHRGRVTAVLDYEDLPIRDVFARIDETTVLGLMHAPWFDAPYAFALERAPHP</sequence>
<accession>A0A918WA19</accession>
<dbReference type="Pfam" id="PF14231">
    <property type="entry name" value="GXWXG"/>
    <property type="match status" value="1"/>
</dbReference>
<comment type="caution">
    <text evidence="3">The sequence shown here is derived from an EMBL/GenBank/DDBJ whole genome shotgun (WGS) entry which is preliminary data.</text>
</comment>
<gene>
    <name evidence="3" type="ORF">GCM10007067_22000</name>
</gene>
<dbReference type="Proteomes" id="UP000646426">
    <property type="component" value="Unassembled WGS sequence"/>
</dbReference>
<evidence type="ECO:0000313" key="4">
    <source>
        <dbReference type="Proteomes" id="UP000646426"/>
    </source>
</evidence>
<dbReference type="InterPro" id="IPR025951">
    <property type="entry name" value="GXWXG_dom"/>
</dbReference>
<dbReference type="RefSeq" id="WP_189456464.1">
    <property type="nucleotide sequence ID" value="NZ_BMYD01000003.1"/>
</dbReference>
<feature type="domain" description="GXWXG" evidence="1">
    <location>
        <begin position="37"/>
        <end position="92"/>
    </location>
</feature>
<dbReference type="AlphaFoldDB" id="A0A918WA19"/>
<proteinExistence type="predicted"/>
<dbReference type="InterPro" id="IPR025568">
    <property type="entry name" value="DUF4334"/>
</dbReference>
<protein>
    <recommendedName>
        <fullName evidence="5">DUF4334 domain-containing protein</fullName>
    </recommendedName>
</protein>
<evidence type="ECO:0000259" key="2">
    <source>
        <dbReference type="Pfam" id="PF14232"/>
    </source>
</evidence>
<reference evidence="3" key="2">
    <citation type="submission" date="2020-09" db="EMBL/GenBank/DDBJ databases">
        <authorList>
            <person name="Sun Q."/>
            <person name="Kim S."/>
        </authorList>
    </citation>
    <scope>NUCLEOTIDE SEQUENCE</scope>
    <source>
        <strain evidence="3">KCTC 23077</strain>
    </source>
</reference>
<name>A0A918WA19_9GAMM</name>
<organism evidence="3 4">
    <name type="scientific">Cognatilysobacter bugurensis</name>
    <dbReference type="NCBI Taxonomy" id="543356"/>
    <lineage>
        <taxon>Bacteria</taxon>
        <taxon>Pseudomonadati</taxon>
        <taxon>Pseudomonadota</taxon>
        <taxon>Gammaproteobacteria</taxon>
        <taxon>Lysobacterales</taxon>
        <taxon>Lysobacteraceae</taxon>
        <taxon>Cognatilysobacter</taxon>
    </lineage>
</organism>
<reference evidence="3" key="1">
    <citation type="journal article" date="2014" name="Int. J. Syst. Evol. Microbiol.">
        <title>Complete genome sequence of Corynebacterium casei LMG S-19264T (=DSM 44701T), isolated from a smear-ripened cheese.</title>
        <authorList>
            <consortium name="US DOE Joint Genome Institute (JGI-PGF)"/>
            <person name="Walter F."/>
            <person name="Albersmeier A."/>
            <person name="Kalinowski J."/>
            <person name="Ruckert C."/>
        </authorList>
    </citation>
    <scope>NUCLEOTIDE SEQUENCE</scope>
    <source>
        <strain evidence="3">KCTC 23077</strain>
    </source>
</reference>
<dbReference type="Gene3D" id="2.40.128.580">
    <property type="entry name" value="GXWXG domain"/>
    <property type="match status" value="1"/>
</dbReference>